<feature type="transmembrane region" description="Helical" evidence="6">
    <location>
        <begin position="715"/>
        <end position="735"/>
    </location>
</feature>
<dbReference type="PANTHER" id="PTHR30287:SF1">
    <property type="entry name" value="INNER MEMBRANE PROTEIN"/>
    <property type="match status" value="1"/>
</dbReference>
<feature type="transmembrane region" description="Helical" evidence="6">
    <location>
        <begin position="254"/>
        <end position="274"/>
    </location>
</feature>
<evidence type="ECO:0000256" key="6">
    <source>
        <dbReference type="SAM" id="Phobius"/>
    </source>
</evidence>
<dbReference type="RefSeq" id="WP_246940927.1">
    <property type="nucleotide sequence ID" value="NZ_JAKGAK010000005.1"/>
</dbReference>
<accession>A0ABV8XCH9</accession>
<dbReference type="InterPro" id="IPR038766">
    <property type="entry name" value="Membrane_comp_ABC_pdt"/>
</dbReference>
<evidence type="ECO:0000259" key="7">
    <source>
        <dbReference type="Pfam" id="PF02687"/>
    </source>
</evidence>
<evidence type="ECO:0000313" key="9">
    <source>
        <dbReference type="Proteomes" id="UP001596015"/>
    </source>
</evidence>
<feature type="transmembrane region" description="Helical" evidence="6">
    <location>
        <begin position="311"/>
        <end position="336"/>
    </location>
</feature>
<keyword evidence="2" id="KW-1003">Cell membrane</keyword>
<dbReference type="InterPro" id="IPR003838">
    <property type="entry name" value="ABC3_permease_C"/>
</dbReference>
<name>A0ABV8XCH9_9GAMM</name>
<feature type="transmembrane region" description="Helical" evidence="6">
    <location>
        <begin position="20"/>
        <end position="41"/>
    </location>
</feature>
<comment type="caution">
    <text evidence="8">The sequence shown here is derived from an EMBL/GenBank/DDBJ whole genome shotgun (WGS) entry which is preliminary data.</text>
</comment>
<comment type="subcellular location">
    <subcellularLocation>
        <location evidence="1">Cell membrane</location>
        <topology evidence="1">Multi-pass membrane protein</topology>
    </subcellularLocation>
</comment>
<protein>
    <submittedName>
        <fullName evidence="8">ABC transporter permease</fullName>
    </submittedName>
</protein>
<dbReference type="PANTHER" id="PTHR30287">
    <property type="entry name" value="MEMBRANE COMPONENT OF PREDICTED ABC SUPERFAMILY METABOLITE UPTAKE TRANSPORTER"/>
    <property type="match status" value="1"/>
</dbReference>
<feature type="transmembrane region" description="Helical" evidence="6">
    <location>
        <begin position="348"/>
        <end position="368"/>
    </location>
</feature>
<dbReference type="EMBL" id="JBHSEO010000020">
    <property type="protein sequence ID" value="MFC4415830.1"/>
    <property type="molecule type" value="Genomic_DNA"/>
</dbReference>
<gene>
    <name evidence="8" type="ORF">ACFO0E_05315</name>
</gene>
<evidence type="ECO:0000256" key="2">
    <source>
        <dbReference type="ARBA" id="ARBA00022475"/>
    </source>
</evidence>
<feature type="domain" description="ABC3 transporter permease C-terminal" evidence="7">
    <location>
        <begin position="260"/>
        <end position="363"/>
    </location>
</feature>
<dbReference type="Pfam" id="PF02687">
    <property type="entry name" value="FtsX"/>
    <property type="match status" value="2"/>
</dbReference>
<proteinExistence type="predicted"/>
<evidence type="ECO:0000256" key="1">
    <source>
        <dbReference type="ARBA" id="ARBA00004651"/>
    </source>
</evidence>
<evidence type="ECO:0000256" key="5">
    <source>
        <dbReference type="ARBA" id="ARBA00023136"/>
    </source>
</evidence>
<evidence type="ECO:0000256" key="4">
    <source>
        <dbReference type="ARBA" id="ARBA00022989"/>
    </source>
</evidence>
<dbReference type="Proteomes" id="UP001596015">
    <property type="component" value="Unassembled WGS sequence"/>
</dbReference>
<feature type="domain" description="ABC3 transporter permease C-terminal" evidence="7">
    <location>
        <begin position="719"/>
        <end position="831"/>
    </location>
</feature>
<keyword evidence="4 6" id="KW-1133">Transmembrane helix</keyword>
<organism evidence="8 9">
    <name type="scientific">Chromohalobacter beijerinckii</name>
    <dbReference type="NCBI Taxonomy" id="86179"/>
    <lineage>
        <taxon>Bacteria</taxon>
        <taxon>Pseudomonadati</taxon>
        <taxon>Pseudomonadota</taxon>
        <taxon>Gammaproteobacteria</taxon>
        <taxon>Oceanospirillales</taxon>
        <taxon>Halomonadaceae</taxon>
        <taxon>Chromohalobacter</taxon>
    </lineage>
</organism>
<keyword evidence="3 6" id="KW-0812">Transmembrane</keyword>
<reference evidence="9" key="1">
    <citation type="journal article" date="2019" name="Int. J. Syst. Evol. Microbiol.">
        <title>The Global Catalogue of Microorganisms (GCM) 10K type strain sequencing project: providing services to taxonomists for standard genome sequencing and annotation.</title>
        <authorList>
            <consortium name="The Broad Institute Genomics Platform"/>
            <consortium name="The Broad Institute Genome Sequencing Center for Infectious Disease"/>
            <person name="Wu L."/>
            <person name="Ma J."/>
        </authorList>
    </citation>
    <scope>NUCLEOTIDE SEQUENCE [LARGE SCALE GENOMIC DNA]</scope>
    <source>
        <strain evidence="9">CCUG 49679</strain>
    </source>
</reference>
<evidence type="ECO:0000313" key="8">
    <source>
        <dbReference type="EMBL" id="MFC4415830.1"/>
    </source>
</evidence>
<evidence type="ECO:0000256" key="3">
    <source>
        <dbReference type="ARBA" id="ARBA00022692"/>
    </source>
</evidence>
<feature type="transmembrane region" description="Helical" evidence="6">
    <location>
        <begin position="767"/>
        <end position="790"/>
    </location>
</feature>
<feature type="transmembrane region" description="Helical" evidence="6">
    <location>
        <begin position="802"/>
        <end position="823"/>
    </location>
</feature>
<keyword evidence="9" id="KW-1185">Reference proteome</keyword>
<sequence>MKAFSLSLKGLWRDLRAADVRALFVALALAVAASTMIGFFLDRLDRGLTRQAGQLMGGDLVLEQGDPFSEELRQTLRDAGLTLSQQVDLISMVSRDDAFQPASLKVVDAAYPLYGQVRVDRGKGLERLAHGPVPGSVWVAPRLARLMELDIGDTLAIGDSTLTVSGLIEREPDQSAGFSAFNPRVMMHRDDLAATDLVQPGSRLEYELLAKGPPEAVARVESRLESLRDNGVEVRDVREDRPRLGGALDRAQRYLSLSGLAAVLLAGVAVAMATRRYVDRHLDTAALLRCFGASQRQLVTLFVLQLAWLALAAAVVGALLGLLGQAGLLVILTNFLPLELPPPGPLPLLMGVLTALAVLIGFAGPTLLRLKRVSALKVLRRELDPVPMAGWAVVVIASGVFGALLWLYSGDFTLSLGLLIGGELALAALWLLGHGLLSGLLRLVRGVAGERRHGARHAWRLGARQLARRRHASLGQLLAFSVTFAAMAIIVLVRGDLVTAWESQLPEDTPNYFAINIQPAEREGFREIVEGASDTRSALYPIVRGRLVAIDGDAAEDAVPAEQRDANVLRRELNLTWRETLPEGNRIVAGEWFDADAPAEDGRPVPISMEQELAERLDVTLGEVLRFDIGGETVEGRVTSLRSLDWESFRPNFFVIFPPRTLERFSHSYITAFHLEDERQTVIGKLVSRYPGVSLLNVDAILEQVRELLGQVTRAIELVLVFVLLAGISVLYAALTASRPMRAHESALLRVFGAGDRMIAQIQGAEFALLGIASGLLGALLAEAAALGVYLMWFDLPPRLHWPLWVVMPLGGGLLIGGIGHLLTRQVRRQAPMESLRLLGET</sequence>
<feature type="transmembrane region" description="Helical" evidence="6">
    <location>
        <begin position="474"/>
        <end position="493"/>
    </location>
</feature>
<feature type="transmembrane region" description="Helical" evidence="6">
    <location>
        <begin position="414"/>
        <end position="432"/>
    </location>
</feature>
<feature type="transmembrane region" description="Helical" evidence="6">
    <location>
        <begin position="389"/>
        <end position="408"/>
    </location>
</feature>
<keyword evidence="5 6" id="KW-0472">Membrane</keyword>